<dbReference type="GO" id="GO:0030466">
    <property type="term" value="P:silent mating-type cassette heterochromatin formation"/>
    <property type="evidence" value="ECO:0007669"/>
    <property type="project" value="TreeGrafter"/>
</dbReference>
<dbReference type="InterPro" id="IPR031915">
    <property type="entry name" value="Clr2_N"/>
</dbReference>
<accession>A0A9P7ZA46</accession>
<name>A0A9P7ZA46_9HELO</name>
<organism evidence="3 4">
    <name type="scientific">Calycina marina</name>
    <dbReference type="NCBI Taxonomy" id="1763456"/>
    <lineage>
        <taxon>Eukaryota</taxon>
        <taxon>Fungi</taxon>
        <taxon>Dikarya</taxon>
        <taxon>Ascomycota</taxon>
        <taxon>Pezizomycotina</taxon>
        <taxon>Leotiomycetes</taxon>
        <taxon>Helotiales</taxon>
        <taxon>Pezizellaceae</taxon>
        <taxon>Calycina</taxon>
    </lineage>
</organism>
<dbReference type="OrthoDB" id="2421327at2759"/>
<dbReference type="GO" id="GO:0031934">
    <property type="term" value="C:mating-type region heterochromatin"/>
    <property type="evidence" value="ECO:0007669"/>
    <property type="project" value="TreeGrafter"/>
</dbReference>
<evidence type="ECO:0000313" key="4">
    <source>
        <dbReference type="Proteomes" id="UP000887226"/>
    </source>
</evidence>
<dbReference type="PANTHER" id="PTHR38046:SF1">
    <property type="entry name" value="CRYPTIC LOCI REGULATOR 2"/>
    <property type="match status" value="1"/>
</dbReference>
<dbReference type="GO" id="GO:0070824">
    <property type="term" value="C:SHREC complex"/>
    <property type="evidence" value="ECO:0007669"/>
    <property type="project" value="InterPro"/>
</dbReference>
<evidence type="ECO:0000313" key="3">
    <source>
        <dbReference type="EMBL" id="KAG9247698.1"/>
    </source>
</evidence>
<feature type="domain" description="Cryptic loci regulator 2 C-terminal" evidence="1">
    <location>
        <begin position="352"/>
        <end position="473"/>
    </location>
</feature>
<comment type="caution">
    <text evidence="3">The sequence shown here is derived from an EMBL/GenBank/DDBJ whole genome shotgun (WGS) entry which is preliminary data.</text>
</comment>
<dbReference type="InterPro" id="IPR018839">
    <property type="entry name" value="Tscrpt-silencing_Clr2_C"/>
</dbReference>
<evidence type="ECO:0000259" key="2">
    <source>
        <dbReference type="Pfam" id="PF16761"/>
    </source>
</evidence>
<protein>
    <submittedName>
        <fullName evidence="3">Transcription-silencing protein Clr2-domain-containing protein</fullName>
    </submittedName>
</protein>
<gene>
    <name evidence="3" type="ORF">BJ878DRAFT_477155</name>
</gene>
<dbReference type="GO" id="GO:0033553">
    <property type="term" value="C:rDNA heterochromatin"/>
    <property type="evidence" value="ECO:0007669"/>
    <property type="project" value="TreeGrafter"/>
</dbReference>
<evidence type="ECO:0000259" key="1">
    <source>
        <dbReference type="Pfam" id="PF10383"/>
    </source>
</evidence>
<dbReference type="InterPro" id="IPR038986">
    <property type="entry name" value="Clr2"/>
</dbReference>
<dbReference type="PANTHER" id="PTHR38046">
    <property type="entry name" value="CRYPTIC LOCI REGULATOR 2"/>
    <property type="match status" value="1"/>
</dbReference>
<dbReference type="Pfam" id="PF16761">
    <property type="entry name" value="Clr2_transil"/>
    <property type="match status" value="1"/>
</dbReference>
<reference evidence="3" key="1">
    <citation type="journal article" date="2021" name="IMA Fungus">
        <title>Genomic characterization of three marine fungi, including Emericellopsis atlantica sp. nov. with signatures of a generalist lifestyle and marine biomass degradation.</title>
        <authorList>
            <person name="Hagestad O.C."/>
            <person name="Hou L."/>
            <person name="Andersen J.H."/>
            <person name="Hansen E.H."/>
            <person name="Altermark B."/>
            <person name="Li C."/>
            <person name="Kuhnert E."/>
            <person name="Cox R.J."/>
            <person name="Crous P.W."/>
            <person name="Spatafora J.W."/>
            <person name="Lail K."/>
            <person name="Amirebrahimi M."/>
            <person name="Lipzen A."/>
            <person name="Pangilinan J."/>
            <person name="Andreopoulos W."/>
            <person name="Hayes R.D."/>
            <person name="Ng V."/>
            <person name="Grigoriev I.V."/>
            <person name="Jackson S.A."/>
            <person name="Sutton T.D.S."/>
            <person name="Dobson A.D.W."/>
            <person name="Rama T."/>
        </authorList>
    </citation>
    <scope>NUCLEOTIDE SEQUENCE</scope>
    <source>
        <strain evidence="3">TRa3180A</strain>
    </source>
</reference>
<dbReference type="Proteomes" id="UP000887226">
    <property type="component" value="Unassembled WGS sequence"/>
</dbReference>
<proteinExistence type="predicted"/>
<dbReference type="AlphaFoldDB" id="A0A9P7ZA46"/>
<keyword evidence="4" id="KW-1185">Reference proteome</keyword>
<sequence length="576" mass="65837">MAFYVPITVARSDGQLEVVLKGIKELNQPTRAQFDDTPDSTGMVDCYRRLAFDDPKSVDWRRKIGGMLKNYFGLDSNKQFILQDLPEHYILWEHVKYRVDKLTEGKREKGKHAAGIYERQDAYLYGHPQGRKKRYRSPADFFHHVLFLVAESKDWRDCSCKICSPDGDEEVVEVVPKVEASIRRDTKPKVVIDVPRVNPTYQAPPLPSKSREQLMDASPKSRYLYRPGELVWFNKGNAWGLAVIGRRGLINDRARYLVQPLSHSIQHLPPQVKNKQEDIRPWLAWSVPSVTIPALQNLTFENVPWDRVVCGEYGQGDPQVDGSILAAKTIDSSYSLFDRVENAIIAPNEVQYSGMFLGAEKIWVGEPVRLNIPGIDDIAVLIIDRIIERTSTSPPGSMVEFVGDVYKYVEMPNQYRSRAEWPTPQELPKRMVADIQFRNEVSDNAGKRIWHEWRLLEPAARRGLSDIKGRWYETSTLLPVLRGLDQYKEDLFQGLAPDSSIWMNSRGLSSMVGGQRKKNRRDTLGASVPADFKVSRGLDGNPADDLFPDTPTPQQTLLQLHHKYSDHTEMDEFMNL</sequence>
<dbReference type="Pfam" id="PF10383">
    <property type="entry name" value="Clr2"/>
    <property type="match status" value="1"/>
</dbReference>
<feature type="domain" description="Cryptic loci regulator 2 N-terminal" evidence="2">
    <location>
        <begin position="80"/>
        <end position="163"/>
    </location>
</feature>
<dbReference type="EMBL" id="MU253765">
    <property type="protein sequence ID" value="KAG9247698.1"/>
    <property type="molecule type" value="Genomic_DNA"/>
</dbReference>